<feature type="compositionally biased region" description="Low complexity" evidence="2">
    <location>
        <begin position="127"/>
        <end position="148"/>
    </location>
</feature>
<dbReference type="AlphaFoldDB" id="X6NHG3"/>
<feature type="non-terminal residue" evidence="3">
    <location>
        <position position="210"/>
    </location>
</feature>
<protein>
    <submittedName>
        <fullName evidence="3">Uncharacterized protein</fullName>
    </submittedName>
</protein>
<name>X6NHG3_RETFI</name>
<feature type="coiled-coil region" evidence="1">
    <location>
        <begin position="159"/>
        <end position="207"/>
    </location>
</feature>
<feature type="region of interest" description="Disordered" evidence="2">
    <location>
        <begin position="74"/>
        <end position="148"/>
    </location>
</feature>
<proteinExistence type="predicted"/>
<gene>
    <name evidence="3" type="ORF">RFI_11735</name>
</gene>
<comment type="caution">
    <text evidence="3">The sequence shown here is derived from an EMBL/GenBank/DDBJ whole genome shotgun (WGS) entry which is preliminary data.</text>
</comment>
<dbReference type="Proteomes" id="UP000023152">
    <property type="component" value="Unassembled WGS sequence"/>
</dbReference>
<evidence type="ECO:0000256" key="2">
    <source>
        <dbReference type="SAM" id="MobiDB-lite"/>
    </source>
</evidence>
<organism evidence="3 4">
    <name type="scientific">Reticulomyxa filosa</name>
    <dbReference type="NCBI Taxonomy" id="46433"/>
    <lineage>
        <taxon>Eukaryota</taxon>
        <taxon>Sar</taxon>
        <taxon>Rhizaria</taxon>
        <taxon>Retaria</taxon>
        <taxon>Foraminifera</taxon>
        <taxon>Monothalamids</taxon>
        <taxon>Reticulomyxidae</taxon>
        <taxon>Reticulomyxa</taxon>
    </lineage>
</organism>
<keyword evidence="1" id="KW-0175">Coiled coil</keyword>
<evidence type="ECO:0000313" key="4">
    <source>
        <dbReference type="Proteomes" id="UP000023152"/>
    </source>
</evidence>
<sequence>MDQNFQTQAAQAWSGLQPIDGVSKLQQRLKEIEDYTKTLPPAPNPSLARDELKQLHTQYSQYLKEAESLRQKGLEQLRKWQKSNSQNMKSTEPMRDHERNRAEEPHQRMVSNPRGQEQLKSKPHEISSSPSTVSSSSSTTTATTTATTATPSSINIEVMKKLQNDNATLRNEMNRYDQESYELRSQINNYKNNEMKNNLTMQKLQQELTQ</sequence>
<feature type="compositionally biased region" description="Basic and acidic residues" evidence="2">
    <location>
        <begin position="92"/>
        <end position="107"/>
    </location>
</feature>
<keyword evidence="4" id="KW-1185">Reference proteome</keyword>
<evidence type="ECO:0000313" key="3">
    <source>
        <dbReference type="EMBL" id="ETO25401.1"/>
    </source>
</evidence>
<reference evidence="3 4" key="1">
    <citation type="journal article" date="2013" name="Curr. Biol.">
        <title>The Genome of the Foraminiferan Reticulomyxa filosa.</title>
        <authorList>
            <person name="Glockner G."/>
            <person name="Hulsmann N."/>
            <person name="Schleicher M."/>
            <person name="Noegel A.A."/>
            <person name="Eichinger L."/>
            <person name="Gallinger C."/>
            <person name="Pawlowski J."/>
            <person name="Sierra R."/>
            <person name="Euteneuer U."/>
            <person name="Pillet L."/>
            <person name="Moustafa A."/>
            <person name="Platzer M."/>
            <person name="Groth M."/>
            <person name="Szafranski K."/>
            <person name="Schliwa M."/>
        </authorList>
    </citation>
    <scope>NUCLEOTIDE SEQUENCE [LARGE SCALE GENOMIC DNA]</scope>
</reference>
<evidence type="ECO:0000256" key="1">
    <source>
        <dbReference type="SAM" id="Coils"/>
    </source>
</evidence>
<dbReference type="EMBL" id="ASPP01008563">
    <property type="protein sequence ID" value="ETO25401.1"/>
    <property type="molecule type" value="Genomic_DNA"/>
</dbReference>
<accession>X6NHG3</accession>